<organism evidence="1 2">
    <name type="scientific">Oncorhynchus tshawytscha</name>
    <name type="common">Chinook salmon</name>
    <name type="synonym">Salmo tshawytscha</name>
    <dbReference type="NCBI Taxonomy" id="74940"/>
    <lineage>
        <taxon>Eukaryota</taxon>
        <taxon>Metazoa</taxon>
        <taxon>Chordata</taxon>
        <taxon>Craniata</taxon>
        <taxon>Vertebrata</taxon>
        <taxon>Euteleostomi</taxon>
        <taxon>Actinopterygii</taxon>
        <taxon>Neopterygii</taxon>
        <taxon>Teleostei</taxon>
        <taxon>Protacanthopterygii</taxon>
        <taxon>Salmoniformes</taxon>
        <taxon>Salmonidae</taxon>
        <taxon>Salmoninae</taxon>
        <taxon>Oncorhynchus</taxon>
    </lineage>
</organism>
<evidence type="ECO:0000313" key="1">
    <source>
        <dbReference type="Ensembl" id="ENSOTSP00005152688.1"/>
    </source>
</evidence>
<reference evidence="2" key="1">
    <citation type="journal article" date="2018" name="PLoS ONE">
        <title>Chinook salmon (Oncorhynchus tshawytscha) genome and transcriptome.</title>
        <authorList>
            <person name="Christensen K.A."/>
            <person name="Leong J.S."/>
            <person name="Sakhrani D."/>
            <person name="Biagi C.A."/>
            <person name="Minkley D.R."/>
            <person name="Withler R.E."/>
            <person name="Rondeau E.B."/>
            <person name="Koop B.F."/>
            <person name="Devlin R.H."/>
        </authorList>
    </citation>
    <scope>NUCLEOTIDE SEQUENCE [LARGE SCALE GENOMIC DNA]</scope>
</reference>
<keyword evidence="2" id="KW-1185">Reference proteome</keyword>
<evidence type="ECO:0000313" key="2">
    <source>
        <dbReference type="Proteomes" id="UP000694402"/>
    </source>
</evidence>
<sequence>RQHSNNATLLANKQRKAPAMLVLSFVPVVSVVGAGRAEWRGDNRHCGGHRLMSSVLNHPSAEWFYAYFICISLNPRSGNGGAQSVKKRKERLIMRWQSSKPCACYSSNLPIGFN</sequence>
<dbReference type="GeneTree" id="ENSGT00940000177809"/>
<dbReference type="AlphaFoldDB" id="A0AAZ3SI21"/>
<accession>A0AAZ3SI21</accession>
<name>A0AAZ3SI21_ONCTS</name>
<protein>
    <submittedName>
        <fullName evidence="1">Uncharacterized protein</fullName>
    </submittedName>
</protein>
<dbReference type="Proteomes" id="UP000694402">
    <property type="component" value="Unassembled WGS sequence"/>
</dbReference>
<dbReference type="Ensembl" id="ENSOTST00005135628.1">
    <property type="protein sequence ID" value="ENSOTSP00005152688.1"/>
    <property type="gene ID" value="ENSOTSG00005052484.1"/>
</dbReference>
<reference evidence="1" key="2">
    <citation type="submission" date="2025-08" db="UniProtKB">
        <authorList>
            <consortium name="Ensembl"/>
        </authorList>
    </citation>
    <scope>IDENTIFICATION</scope>
</reference>
<reference evidence="1" key="3">
    <citation type="submission" date="2025-09" db="UniProtKB">
        <authorList>
            <consortium name="Ensembl"/>
        </authorList>
    </citation>
    <scope>IDENTIFICATION</scope>
</reference>
<proteinExistence type="predicted"/>